<protein>
    <submittedName>
        <fullName evidence="1">Uncharacterized protein</fullName>
    </submittedName>
</protein>
<accession>A0AC60NU54</accession>
<feature type="non-terminal residue" evidence="1">
    <location>
        <position position="1"/>
    </location>
</feature>
<evidence type="ECO:0000313" key="1">
    <source>
        <dbReference type="EMBL" id="KAG0410665.1"/>
    </source>
</evidence>
<organism evidence="1 2">
    <name type="scientific">Ixodes persulcatus</name>
    <name type="common">Taiga tick</name>
    <dbReference type="NCBI Taxonomy" id="34615"/>
    <lineage>
        <taxon>Eukaryota</taxon>
        <taxon>Metazoa</taxon>
        <taxon>Ecdysozoa</taxon>
        <taxon>Arthropoda</taxon>
        <taxon>Chelicerata</taxon>
        <taxon>Arachnida</taxon>
        <taxon>Acari</taxon>
        <taxon>Parasitiformes</taxon>
        <taxon>Ixodida</taxon>
        <taxon>Ixodoidea</taxon>
        <taxon>Ixodidae</taxon>
        <taxon>Ixodinae</taxon>
        <taxon>Ixodes</taxon>
    </lineage>
</organism>
<sequence>SIRQIVNRRKGLEVIRDIVDDLHRQLTTLHKRACGPGLLPGQDCAPGNIAGGGQDHDFITGDVLPGRRRRTKRSCHIDAGLNRGCDYKDILDAVEENKFWKSRDSPGRRRRSIDDTKTKSAPSSGRAATANMAKVGQSTAN</sequence>
<comment type="caution">
    <text evidence="1">The sequence shown here is derived from an EMBL/GenBank/DDBJ whole genome shotgun (WGS) entry which is preliminary data.</text>
</comment>
<proteinExistence type="predicted"/>
<name>A0AC60NU54_IXOPE</name>
<reference evidence="1 2" key="1">
    <citation type="journal article" date="2020" name="Cell">
        <title>Large-Scale Comparative Analyses of Tick Genomes Elucidate Their Genetic Diversity and Vector Capacities.</title>
        <authorList>
            <consortium name="Tick Genome and Microbiome Consortium (TIGMIC)"/>
            <person name="Jia N."/>
            <person name="Wang J."/>
            <person name="Shi W."/>
            <person name="Du L."/>
            <person name="Sun Y."/>
            <person name="Zhan W."/>
            <person name="Jiang J.F."/>
            <person name="Wang Q."/>
            <person name="Zhang B."/>
            <person name="Ji P."/>
            <person name="Bell-Sakyi L."/>
            <person name="Cui X.M."/>
            <person name="Yuan T.T."/>
            <person name="Jiang B.G."/>
            <person name="Yang W.F."/>
            <person name="Lam T.T."/>
            <person name="Chang Q.C."/>
            <person name="Ding S.J."/>
            <person name="Wang X.J."/>
            <person name="Zhu J.G."/>
            <person name="Ruan X.D."/>
            <person name="Zhao L."/>
            <person name="Wei J.T."/>
            <person name="Ye R.Z."/>
            <person name="Que T.C."/>
            <person name="Du C.H."/>
            <person name="Zhou Y.H."/>
            <person name="Cheng J.X."/>
            <person name="Dai P.F."/>
            <person name="Guo W.B."/>
            <person name="Han X.H."/>
            <person name="Huang E.J."/>
            <person name="Li L.F."/>
            <person name="Wei W."/>
            <person name="Gao Y.C."/>
            <person name="Liu J.Z."/>
            <person name="Shao H.Z."/>
            <person name="Wang X."/>
            <person name="Wang C.C."/>
            <person name="Yang T.C."/>
            <person name="Huo Q.B."/>
            <person name="Li W."/>
            <person name="Chen H.Y."/>
            <person name="Chen S.E."/>
            <person name="Zhou L.G."/>
            <person name="Ni X.B."/>
            <person name="Tian J.H."/>
            <person name="Sheng Y."/>
            <person name="Liu T."/>
            <person name="Pan Y.S."/>
            <person name="Xia L.Y."/>
            <person name="Li J."/>
            <person name="Zhao F."/>
            <person name="Cao W.C."/>
        </authorList>
    </citation>
    <scope>NUCLEOTIDE SEQUENCE [LARGE SCALE GENOMIC DNA]</scope>
    <source>
        <strain evidence="1">Iper-2018</strain>
    </source>
</reference>
<dbReference type="EMBL" id="JABSTQ010011501">
    <property type="protein sequence ID" value="KAG0410665.1"/>
    <property type="molecule type" value="Genomic_DNA"/>
</dbReference>
<gene>
    <name evidence="1" type="ORF">HPB47_012221</name>
</gene>
<evidence type="ECO:0000313" key="2">
    <source>
        <dbReference type="Proteomes" id="UP000805193"/>
    </source>
</evidence>
<keyword evidence="2" id="KW-1185">Reference proteome</keyword>
<dbReference type="Proteomes" id="UP000805193">
    <property type="component" value="Unassembled WGS sequence"/>
</dbReference>